<dbReference type="AlphaFoldDB" id="A0A5C7ASR1"/>
<dbReference type="PANTHER" id="PTHR31126">
    <property type="entry name" value="TYROSINE-PROTEIN PHOSPHATASE"/>
    <property type="match status" value="1"/>
</dbReference>
<gene>
    <name evidence="3" type="ORF">FUA26_06580</name>
</gene>
<dbReference type="InterPro" id="IPR029021">
    <property type="entry name" value="Prot-tyrosine_phosphatase-like"/>
</dbReference>
<dbReference type="Pfam" id="PF22741">
    <property type="entry name" value="PTP-NADK"/>
    <property type="match status" value="1"/>
</dbReference>
<dbReference type="Proteomes" id="UP000321790">
    <property type="component" value="Unassembled WGS sequence"/>
</dbReference>
<dbReference type="Gene3D" id="3.90.190.10">
    <property type="entry name" value="Protein tyrosine phosphatase superfamily"/>
    <property type="match status" value="1"/>
</dbReference>
<dbReference type="RefSeq" id="WP_147133317.1">
    <property type="nucleotide sequence ID" value="NZ_VOSC01000019.1"/>
</dbReference>
<accession>A0A5C7ASR1</accession>
<dbReference type="PROSITE" id="PS50056">
    <property type="entry name" value="TYR_PHOSPHATASE_2"/>
    <property type="match status" value="1"/>
</dbReference>
<protein>
    <submittedName>
        <fullName evidence="3">Protein phosphatase</fullName>
    </submittedName>
</protein>
<evidence type="ECO:0000313" key="4">
    <source>
        <dbReference type="Proteomes" id="UP000321790"/>
    </source>
</evidence>
<dbReference type="GO" id="GO:0016791">
    <property type="term" value="F:phosphatase activity"/>
    <property type="evidence" value="ECO:0007669"/>
    <property type="project" value="TreeGrafter"/>
</dbReference>
<dbReference type="SUPFAM" id="SSF52799">
    <property type="entry name" value="(Phosphotyrosine protein) phosphatases II"/>
    <property type="match status" value="1"/>
</dbReference>
<name>A0A5C7ASR1_9FLAO</name>
<evidence type="ECO:0000256" key="1">
    <source>
        <dbReference type="ARBA" id="ARBA00009580"/>
    </source>
</evidence>
<evidence type="ECO:0000259" key="2">
    <source>
        <dbReference type="PROSITE" id="PS50056"/>
    </source>
</evidence>
<comment type="caution">
    <text evidence="3">The sequence shown here is derived from an EMBL/GenBank/DDBJ whole genome shotgun (WGS) entry which is preliminary data.</text>
</comment>
<sequence length="204" mass="23757">MKRLHTKNFLKTLSLTKLYHKYVTYNFRTISKGKVYKSGVINPDKIVDFLTEHNIKSVIDLRLPGTSDLKNNPEITTEVNAEKLALEKTDTITYFYNGTKQIPKKKQLKSFFKIMDNPNNYPVLIHCHHGVGRAKLFSALYRIEYEGWSNTKARKHTRFITKWSSFAIGKGKGDFLNNYIKRTDKQPTVIKLKVKKKRPFKVAT</sequence>
<feature type="domain" description="Tyrosine specific protein phosphatases" evidence="2">
    <location>
        <begin position="109"/>
        <end position="144"/>
    </location>
</feature>
<comment type="similarity">
    <text evidence="1">Belongs to the protein-tyrosine phosphatase family.</text>
</comment>
<dbReference type="InterPro" id="IPR000387">
    <property type="entry name" value="Tyr_Pase_dom"/>
</dbReference>
<dbReference type="InterPro" id="IPR055214">
    <property type="entry name" value="PTP-NADK"/>
</dbReference>
<evidence type="ECO:0000313" key="3">
    <source>
        <dbReference type="EMBL" id="TXE11730.1"/>
    </source>
</evidence>
<dbReference type="OrthoDB" id="9814896at2"/>
<dbReference type="CDD" id="cd14529">
    <property type="entry name" value="TpbA-like"/>
    <property type="match status" value="1"/>
</dbReference>
<dbReference type="PANTHER" id="PTHR31126:SF1">
    <property type="entry name" value="TYROSINE SPECIFIC PROTEIN PHOSPHATASES DOMAIN-CONTAINING PROTEIN"/>
    <property type="match status" value="1"/>
</dbReference>
<keyword evidence="4" id="KW-1185">Reference proteome</keyword>
<dbReference type="EMBL" id="VOSC01000019">
    <property type="protein sequence ID" value="TXE11730.1"/>
    <property type="molecule type" value="Genomic_DNA"/>
</dbReference>
<proteinExistence type="inferred from homology"/>
<organism evidence="3 4">
    <name type="scientific">Seonamhaeicola algicola</name>
    <dbReference type="NCBI Taxonomy" id="1719036"/>
    <lineage>
        <taxon>Bacteria</taxon>
        <taxon>Pseudomonadati</taxon>
        <taxon>Bacteroidota</taxon>
        <taxon>Flavobacteriia</taxon>
        <taxon>Flavobacteriales</taxon>
        <taxon>Flavobacteriaceae</taxon>
    </lineage>
</organism>
<reference evidence="4" key="1">
    <citation type="submission" date="2019-08" db="EMBL/GenBank/DDBJ databases">
        <title>Seonamhaeicola sediminis sp. nov., isolated from marine sediment.</title>
        <authorList>
            <person name="Cao W.R."/>
        </authorList>
    </citation>
    <scope>NUCLEOTIDE SEQUENCE [LARGE SCALE GENOMIC DNA]</scope>
    <source>
        <strain evidence="4">Gy8</strain>
    </source>
</reference>